<dbReference type="AlphaFoldDB" id="A0A222FJX1"/>
<dbReference type="Pfam" id="PF01435">
    <property type="entry name" value="Peptidase_M48"/>
    <property type="match status" value="1"/>
</dbReference>
<evidence type="ECO:0000256" key="5">
    <source>
        <dbReference type="ARBA" id="ARBA00023049"/>
    </source>
</evidence>
<gene>
    <name evidence="9" type="ORF">CHH28_10270</name>
</gene>
<keyword evidence="7" id="KW-0812">Transmembrane</keyword>
<comment type="cofactor">
    <cofactor evidence="6">
        <name>Zn(2+)</name>
        <dbReference type="ChEBI" id="CHEBI:29105"/>
    </cofactor>
    <text evidence="6">Binds 1 zinc ion per subunit.</text>
</comment>
<dbReference type="RefSeq" id="WP_094060223.1">
    <property type="nucleotide sequence ID" value="NZ_CP022530.1"/>
</dbReference>
<evidence type="ECO:0000313" key="9">
    <source>
        <dbReference type="EMBL" id="ASP39039.1"/>
    </source>
</evidence>
<evidence type="ECO:0000256" key="4">
    <source>
        <dbReference type="ARBA" id="ARBA00022833"/>
    </source>
</evidence>
<dbReference type="Gene3D" id="3.30.2010.10">
    <property type="entry name" value="Metalloproteases ('zincins'), catalytic domain"/>
    <property type="match status" value="1"/>
</dbReference>
<evidence type="ECO:0000256" key="6">
    <source>
        <dbReference type="RuleBase" id="RU003983"/>
    </source>
</evidence>
<keyword evidence="3 6" id="KW-0378">Hydrolase</keyword>
<accession>A0A222FJX1</accession>
<dbReference type="PANTHER" id="PTHR22726:SF1">
    <property type="entry name" value="METALLOENDOPEPTIDASE OMA1, MITOCHONDRIAL"/>
    <property type="match status" value="1"/>
</dbReference>
<dbReference type="InterPro" id="IPR051156">
    <property type="entry name" value="Mito/Outer_Membr_Metalloprot"/>
</dbReference>
<dbReference type="KEGG" id="bsan:CHH28_10270"/>
<dbReference type="PANTHER" id="PTHR22726">
    <property type="entry name" value="METALLOENDOPEPTIDASE OMA1"/>
    <property type="match status" value="1"/>
</dbReference>
<keyword evidence="7" id="KW-0472">Membrane</keyword>
<dbReference type="InterPro" id="IPR001915">
    <property type="entry name" value="Peptidase_M48"/>
</dbReference>
<keyword evidence="2" id="KW-0479">Metal-binding</keyword>
<dbReference type="EMBL" id="CP022530">
    <property type="protein sequence ID" value="ASP39039.1"/>
    <property type="molecule type" value="Genomic_DNA"/>
</dbReference>
<organism evidence="9 10">
    <name type="scientific">Bacterioplanes sanyensis</name>
    <dbReference type="NCBI Taxonomy" id="1249553"/>
    <lineage>
        <taxon>Bacteria</taxon>
        <taxon>Pseudomonadati</taxon>
        <taxon>Pseudomonadota</taxon>
        <taxon>Gammaproteobacteria</taxon>
        <taxon>Oceanospirillales</taxon>
        <taxon>Oceanospirillaceae</taxon>
        <taxon>Bacterioplanes</taxon>
    </lineage>
</organism>
<dbReference type="Proteomes" id="UP000202440">
    <property type="component" value="Chromosome"/>
</dbReference>
<evidence type="ECO:0000259" key="8">
    <source>
        <dbReference type="Pfam" id="PF01435"/>
    </source>
</evidence>
<dbReference type="GO" id="GO:0046872">
    <property type="term" value="F:metal ion binding"/>
    <property type="evidence" value="ECO:0007669"/>
    <property type="project" value="UniProtKB-KW"/>
</dbReference>
<evidence type="ECO:0000256" key="7">
    <source>
        <dbReference type="SAM" id="Phobius"/>
    </source>
</evidence>
<dbReference type="GO" id="GO:0016020">
    <property type="term" value="C:membrane"/>
    <property type="evidence" value="ECO:0007669"/>
    <property type="project" value="TreeGrafter"/>
</dbReference>
<keyword evidence="7" id="KW-1133">Transmembrane helix</keyword>
<evidence type="ECO:0000256" key="3">
    <source>
        <dbReference type="ARBA" id="ARBA00022801"/>
    </source>
</evidence>
<sequence length="267" mass="29854">MSQRPHENPILPDQINNAHEHPLKDFVILMAAVIAIIVALTWALAASASWLAPKVPFRWESGWFEPQHFMQLSPDQLAVQSELQQLMDKLLQGEDALPVHVHYLADEGTPNAFATLGGNIFVTHGLLEAVQSENGLAMVLAHEYAHVHQRHPMILLLEQLSLSLIVNLSGAADVGSWVSQQSSMLTLLAFSRDMERSADAYALERLQSVYGHSRGADEFFQHVLTQESHWQQFLQTHPLTSERLAHIESQPGYGELTPLPEKLTISR</sequence>
<name>A0A222FJX1_9GAMM</name>
<evidence type="ECO:0000256" key="1">
    <source>
        <dbReference type="ARBA" id="ARBA00022670"/>
    </source>
</evidence>
<protein>
    <recommendedName>
        <fullName evidence="8">Peptidase M48 domain-containing protein</fullName>
    </recommendedName>
</protein>
<keyword evidence="5 6" id="KW-0482">Metalloprotease</keyword>
<feature type="domain" description="Peptidase M48" evidence="8">
    <location>
        <begin position="78"/>
        <end position="249"/>
    </location>
</feature>
<keyword evidence="10" id="KW-1185">Reference proteome</keyword>
<dbReference type="OrthoDB" id="9810445at2"/>
<evidence type="ECO:0000256" key="2">
    <source>
        <dbReference type="ARBA" id="ARBA00022723"/>
    </source>
</evidence>
<reference evidence="9 10" key="1">
    <citation type="submission" date="2017-07" db="EMBL/GenBank/DDBJ databases">
        <title>Annotated genome sequence of Bacterioplanes sanyensis isolated from Red Sea.</title>
        <authorList>
            <person name="Rehman Z.U."/>
        </authorList>
    </citation>
    <scope>NUCLEOTIDE SEQUENCE [LARGE SCALE GENOMIC DNA]</scope>
    <source>
        <strain evidence="9 10">NV9</strain>
    </source>
</reference>
<dbReference type="GO" id="GO:0004222">
    <property type="term" value="F:metalloendopeptidase activity"/>
    <property type="evidence" value="ECO:0007669"/>
    <property type="project" value="InterPro"/>
</dbReference>
<evidence type="ECO:0000313" key="10">
    <source>
        <dbReference type="Proteomes" id="UP000202440"/>
    </source>
</evidence>
<proteinExistence type="inferred from homology"/>
<keyword evidence="1 6" id="KW-0645">Protease</keyword>
<feature type="transmembrane region" description="Helical" evidence="7">
    <location>
        <begin position="26"/>
        <end position="51"/>
    </location>
</feature>
<keyword evidence="4 6" id="KW-0862">Zinc</keyword>
<comment type="similarity">
    <text evidence="6">Belongs to the peptidase M48 family.</text>
</comment>
<dbReference type="CDD" id="cd07324">
    <property type="entry name" value="M48C_Oma1-like"/>
    <property type="match status" value="1"/>
</dbReference>
<dbReference type="GO" id="GO:0051603">
    <property type="term" value="P:proteolysis involved in protein catabolic process"/>
    <property type="evidence" value="ECO:0007669"/>
    <property type="project" value="TreeGrafter"/>
</dbReference>